<dbReference type="NCBIfam" id="TIGR00277">
    <property type="entry name" value="HDIG"/>
    <property type="match status" value="1"/>
</dbReference>
<keyword evidence="3" id="KW-1185">Reference proteome</keyword>
<sequence>MVMYRVKQFYLAITSKVEEEDKKFINLYLDKNELDLFNKLPIYEQTHSLRTAKSVKEECFKHNIDDKKLIKAALLHDIGKIQNNLNVIDKSIIVLLDKITKGKAKKLSNIKKIDTYYNHGEKGYNTLKNYISDKKILKLVKEHHNASIVDDKELQILRECDSKN</sequence>
<dbReference type="RefSeq" id="WP_052221677.1">
    <property type="nucleotide sequence ID" value="NZ_LHUR01000023.1"/>
</dbReference>
<dbReference type="STRING" id="36844.SAMN04488501_12440"/>
<dbReference type="InterPro" id="IPR006675">
    <property type="entry name" value="HDIG_dom"/>
</dbReference>
<gene>
    <name evidence="2" type="ORF">CLHOM_21490</name>
</gene>
<dbReference type="InterPro" id="IPR006674">
    <property type="entry name" value="HD_domain"/>
</dbReference>
<proteinExistence type="predicted"/>
<dbReference type="EMBL" id="LHUR01000023">
    <property type="protein sequence ID" value="KOA19534.1"/>
    <property type="molecule type" value="Genomic_DNA"/>
</dbReference>
<evidence type="ECO:0000313" key="3">
    <source>
        <dbReference type="Proteomes" id="UP000037043"/>
    </source>
</evidence>
<reference evidence="3" key="1">
    <citation type="submission" date="2015-08" db="EMBL/GenBank/DDBJ databases">
        <title>Genome sequence of the strict anaerobe Clostridium homopropionicum LuHBu1 (DSM 5847T).</title>
        <authorList>
            <person name="Poehlein A."/>
            <person name="Beck M."/>
            <person name="Schiel-Bengelsdorf B."/>
            <person name="Bengelsdorf F.R."/>
            <person name="Daniel R."/>
            <person name="Duerre P."/>
        </authorList>
    </citation>
    <scope>NUCLEOTIDE SEQUENCE [LARGE SCALE GENOMIC DNA]</scope>
    <source>
        <strain evidence="3">DSM 5847</strain>
    </source>
</reference>
<name>A0A0L6Z989_9CLOT</name>
<dbReference type="InterPro" id="IPR003607">
    <property type="entry name" value="HD/PDEase_dom"/>
</dbReference>
<dbReference type="CDD" id="cd00077">
    <property type="entry name" value="HDc"/>
    <property type="match status" value="1"/>
</dbReference>
<dbReference type="PATRIC" id="fig|1121318.3.peg.2159"/>
<dbReference type="Proteomes" id="UP000037043">
    <property type="component" value="Unassembled WGS sequence"/>
</dbReference>
<evidence type="ECO:0000313" key="2">
    <source>
        <dbReference type="EMBL" id="KOA19534.1"/>
    </source>
</evidence>
<feature type="domain" description="HD" evidence="1">
    <location>
        <begin position="46"/>
        <end position="162"/>
    </location>
</feature>
<dbReference type="Gene3D" id="1.10.3210.10">
    <property type="entry name" value="Hypothetical protein af1432"/>
    <property type="match status" value="1"/>
</dbReference>
<evidence type="ECO:0000259" key="1">
    <source>
        <dbReference type="Pfam" id="PF01966"/>
    </source>
</evidence>
<protein>
    <submittedName>
        <fullName evidence="2">HD domain protein</fullName>
    </submittedName>
</protein>
<dbReference type="AlphaFoldDB" id="A0A0L6Z989"/>
<comment type="caution">
    <text evidence="2">The sequence shown here is derived from an EMBL/GenBank/DDBJ whole genome shotgun (WGS) entry which is preliminary data.</text>
</comment>
<dbReference type="SUPFAM" id="SSF109604">
    <property type="entry name" value="HD-domain/PDEase-like"/>
    <property type="match status" value="1"/>
</dbReference>
<dbReference type="Pfam" id="PF01966">
    <property type="entry name" value="HD"/>
    <property type="match status" value="1"/>
</dbReference>
<organism evidence="2 3">
    <name type="scientific">Clostridium homopropionicum DSM 5847</name>
    <dbReference type="NCBI Taxonomy" id="1121318"/>
    <lineage>
        <taxon>Bacteria</taxon>
        <taxon>Bacillati</taxon>
        <taxon>Bacillota</taxon>
        <taxon>Clostridia</taxon>
        <taxon>Eubacteriales</taxon>
        <taxon>Clostridiaceae</taxon>
        <taxon>Clostridium</taxon>
    </lineage>
</organism>
<accession>A0A0L6Z989</accession>